<organism evidence="1 2">
    <name type="scientific">Aspergillus niger ATCC 13496</name>
    <dbReference type="NCBI Taxonomy" id="1353008"/>
    <lineage>
        <taxon>Eukaryota</taxon>
        <taxon>Fungi</taxon>
        <taxon>Dikarya</taxon>
        <taxon>Ascomycota</taxon>
        <taxon>Pezizomycotina</taxon>
        <taxon>Eurotiomycetes</taxon>
        <taxon>Eurotiomycetidae</taxon>
        <taxon>Eurotiales</taxon>
        <taxon>Aspergillaceae</taxon>
        <taxon>Aspergillus</taxon>
        <taxon>Aspergillus subgen. Circumdati</taxon>
    </lineage>
</organism>
<gene>
    <name evidence="1" type="ORF">M747DRAFT_290936</name>
</gene>
<name>A0A370BJD3_ASPNG</name>
<proteinExistence type="predicted"/>
<dbReference type="AlphaFoldDB" id="A0A370BJD3"/>
<dbReference type="VEuPathDB" id="FungiDB:M747DRAFT_290936"/>
<accession>A0A370BJD3</accession>
<sequence>MSDSRIRSLMELPAAQPTTKSIFSVSTTIQKRGDWGTIVLTVTAIGAPSLQAQGEAKIKRAAGCAGGSNPQSVQGKSCNGKHFPVGSGVFTILEQDGLSALRYQEK</sequence>
<dbReference type="EMBL" id="KZ851976">
    <property type="protein sequence ID" value="RDH14190.1"/>
    <property type="molecule type" value="Genomic_DNA"/>
</dbReference>
<dbReference type="Proteomes" id="UP000253845">
    <property type="component" value="Unassembled WGS sequence"/>
</dbReference>
<reference evidence="1 2" key="1">
    <citation type="submission" date="2018-07" db="EMBL/GenBank/DDBJ databases">
        <title>Section-level genome sequencing of Aspergillus section Nigri to investigate inter- and intra-species variation.</title>
        <authorList>
            <consortium name="DOE Joint Genome Institute"/>
            <person name="Vesth T.C."/>
            <person name="Nybo J.L."/>
            <person name="Theobald S."/>
            <person name="Frisvad J.C."/>
            <person name="Larsen T.O."/>
            <person name="Nielsen K.F."/>
            <person name="Hoof J.B."/>
            <person name="Brandl J."/>
            <person name="Salamov A."/>
            <person name="Riley R."/>
            <person name="Gladden J.M."/>
            <person name="Phatale P."/>
            <person name="Nielsen M.T."/>
            <person name="Lyhne E.K."/>
            <person name="Kogle M.E."/>
            <person name="Strasser K."/>
            <person name="McDonnell E."/>
            <person name="Barry K."/>
            <person name="Clum A."/>
            <person name="Chen C."/>
            <person name="Nolan M."/>
            <person name="Sandor L."/>
            <person name="Kuo A."/>
            <person name="Lipzen A."/>
            <person name="Hainaut M."/>
            <person name="Drula E."/>
            <person name="Tsang A."/>
            <person name="Magnuson J.K."/>
            <person name="Henrissat B."/>
            <person name="Wiebenga A."/>
            <person name="Simmons B.A."/>
            <person name="Makela M.R."/>
            <person name="De vries R.P."/>
            <person name="Grigoriev I.V."/>
            <person name="Mortensen U.H."/>
            <person name="Baker S.E."/>
            <person name="Andersen M.R."/>
        </authorList>
    </citation>
    <scope>NUCLEOTIDE SEQUENCE [LARGE SCALE GENOMIC DNA]</scope>
    <source>
        <strain evidence="1 2">ATCC 13496</strain>
    </source>
</reference>
<evidence type="ECO:0000313" key="2">
    <source>
        <dbReference type="Proteomes" id="UP000253845"/>
    </source>
</evidence>
<evidence type="ECO:0000313" key="1">
    <source>
        <dbReference type="EMBL" id="RDH14190.1"/>
    </source>
</evidence>
<protein>
    <submittedName>
        <fullName evidence="1">Uncharacterized protein</fullName>
    </submittedName>
</protein>